<evidence type="ECO:0000256" key="1">
    <source>
        <dbReference type="ARBA" id="ARBA00023015"/>
    </source>
</evidence>
<dbReference type="InterPro" id="IPR046335">
    <property type="entry name" value="LacI/GalR-like_sensor"/>
</dbReference>
<keyword evidence="6" id="KW-1185">Reference proteome</keyword>
<dbReference type="Proteomes" id="UP001499854">
    <property type="component" value="Unassembled WGS sequence"/>
</dbReference>
<keyword evidence="1" id="KW-0805">Transcription regulation</keyword>
<dbReference type="EMBL" id="BAAAQM010000030">
    <property type="protein sequence ID" value="GAA1982777.1"/>
    <property type="molecule type" value="Genomic_DNA"/>
</dbReference>
<dbReference type="PANTHER" id="PTHR30146">
    <property type="entry name" value="LACI-RELATED TRANSCRIPTIONAL REPRESSOR"/>
    <property type="match status" value="1"/>
</dbReference>
<accession>A0ABN2S9H7</accession>
<evidence type="ECO:0000259" key="4">
    <source>
        <dbReference type="PROSITE" id="PS50932"/>
    </source>
</evidence>
<dbReference type="PANTHER" id="PTHR30146:SF153">
    <property type="entry name" value="LACTOSE OPERON REPRESSOR"/>
    <property type="match status" value="1"/>
</dbReference>
<evidence type="ECO:0000256" key="3">
    <source>
        <dbReference type="ARBA" id="ARBA00023163"/>
    </source>
</evidence>
<reference evidence="5 6" key="1">
    <citation type="journal article" date="2019" name="Int. J. Syst. Evol. Microbiol.">
        <title>The Global Catalogue of Microorganisms (GCM) 10K type strain sequencing project: providing services to taxonomists for standard genome sequencing and annotation.</title>
        <authorList>
            <consortium name="The Broad Institute Genomics Platform"/>
            <consortium name="The Broad Institute Genome Sequencing Center for Infectious Disease"/>
            <person name="Wu L."/>
            <person name="Ma J."/>
        </authorList>
    </citation>
    <scope>NUCLEOTIDE SEQUENCE [LARGE SCALE GENOMIC DNA]</scope>
    <source>
        <strain evidence="5 6">JCM 16013</strain>
    </source>
</reference>
<dbReference type="SMART" id="SM00354">
    <property type="entry name" value="HTH_LACI"/>
    <property type="match status" value="1"/>
</dbReference>
<dbReference type="Gene3D" id="3.40.50.2300">
    <property type="match status" value="2"/>
</dbReference>
<keyword evidence="2 5" id="KW-0238">DNA-binding</keyword>
<name>A0ABN2S9H7_9ACTN</name>
<dbReference type="Gene3D" id="1.10.260.40">
    <property type="entry name" value="lambda repressor-like DNA-binding domains"/>
    <property type="match status" value="1"/>
</dbReference>
<dbReference type="Pfam" id="PF13377">
    <property type="entry name" value="Peripla_BP_3"/>
    <property type="match status" value="1"/>
</dbReference>
<dbReference type="PROSITE" id="PS50932">
    <property type="entry name" value="HTH_LACI_2"/>
    <property type="match status" value="1"/>
</dbReference>
<dbReference type="SUPFAM" id="SSF53822">
    <property type="entry name" value="Periplasmic binding protein-like I"/>
    <property type="match status" value="1"/>
</dbReference>
<evidence type="ECO:0000256" key="2">
    <source>
        <dbReference type="ARBA" id="ARBA00023125"/>
    </source>
</evidence>
<evidence type="ECO:0000313" key="6">
    <source>
        <dbReference type="Proteomes" id="UP001499854"/>
    </source>
</evidence>
<dbReference type="CDD" id="cd01392">
    <property type="entry name" value="HTH_LacI"/>
    <property type="match status" value="1"/>
</dbReference>
<comment type="caution">
    <text evidence="5">The sequence shown here is derived from an EMBL/GenBank/DDBJ whole genome shotgun (WGS) entry which is preliminary data.</text>
</comment>
<dbReference type="Pfam" id="PF00356">
    <property type="entry name" value="LacI"/>
    <property type="match status" value="1"/>
</dbReference>
<dbReference type="GO" id="GO:0003677">
    <property type="term" value="F:DNA binding"/>
    <property type="evidence" value="ECO:0007669"/>
    <property type="project" value="UniProtKB-KW"/>
</dbReference>
<dbReference type="InterPro" id="IPR000843">
    <property type="entry name" value="HTH_LacI"/>
</dbReference>
<organism evidence="5 6">
    <name type="scientific">Catenulispora subtropica</name>
    <dbReference type="NCBI Taxonomy" id="450798"/>
    <lineage>
        <taxon>Bacteria</taxon>
        <taxon>Bacillati</taxon>
        <taxon>Actinomycetota</taxon>
        <taxon>Actinomycetes</taxon>
        <taxon>Catenulisporales</taxon>
        <taxon>Catenulisporaceae</taxon>
        <taxon>Catenulispora</taxon>
    </lineage>
</organism>
<dbReference type="InterPro" id="IPR028082">
    <property type="entry name" value="Peripla_BP_I"/>
</dbReference>
<feature type="domain" description="HTH lacI-type" evidence="4">
    <location>
        <begin position="5"/>
        <end position="47"/>
    </location>
</feature>
<proteinExistence type="predicted"/>
<dbReference type="InterPro" id="IPR010982">
    <property type="entry name" value="Lambda_DNA-bd_dom_sf"/>
</dbReference>
<dbReference type="RefSeq" id="WP_344659587.1">
    <property type="nucleotide sequence ID" value="NZ_BAAAQM010000030.1"/>
</dbReference>
<evidence type="ECO:0000313" key="5">
    <source>
        <dbReference type="EMBL" id="GAA1982777.1"/>
    </source>
</evidence>
<sequence length="335" mass="35299">MTERITVRDIAAESGLSIATVSRVINAQGQVSESARHRVAEAIGRLGGTAPVPRPRLPKPELPVLVRCPYRLSDYFGGLVTAVAETLALSGRQVLLDVGDSRLPAPVLRELPAERTVAGAVLILPPEPVEDLAFLQQRRFPVVIVDPRKPVPRGMVSIAAAHTAGARAITGHLIGLGHRRIGVVSGPADWLTGADRMAGHLAALSEAGLLGSPDLVRYGEPAIFTGVAAGGELLDLPERPTAIVCFNDKVAVGVFQAAAERGLRVPRDLAVTGFDDSEMSLATAPMLTTVRQPLPEMGRIAVTMLTRLIEGQALDALHIELATELVVRGSTGEAP</sequence>
<dbReference type="SUPFAM" id="SSF47413">
    <property type="entry name" value="lambda repressor-like DNA-binding domains"/>
    <property type="match status" value="1"/>
</dbReference>
<gene>
    <name evidence="5" type="ORF">GCM10009838_50490</name>
</gene>
<keyword evidence="3" id="KW-0804">Transcription</keyword>
<protein>
    <submittedName>
        <fullName evidence="5">LacI family DNA-binding transcriptional regulator</fullName>
    </submittedName>
</protein>